<dbReference type="Pfam" id="PF02469">
    <property type="entry name" value="Fasciclin"/>
    <property type="match status" value="1"/>
</dbReference>
<gene>
    <name evidence="3" type="ORF">C5O00_09050</name>
</gene>
<proteinExistence type="predicted"/>
<name>A0A2S0HXH0_9FLAO</name>
<dbReference type="GO" id="GO:0050839">
    <property type="term" value="F:cell adhesion molecule binding"/>
    <property type="evidence" value="ECO:0007669"/>
    <property type="project" value="TreeGrafter"/>
</dbReference>
<keyword evidence="4" id="KW-1185">Reference proteome</keyword>
<organism evidence="3 4">
    <name type="scientific">Pukyongia salina</name>
    <dbReference type="NCBI Taxonomy" id="2094025"/>
    <lineage>
        <taxon>Bacteria</taxon>
        <taxon>Pseudomonadati</taxon>
        <taxon>Bacteroidota</taxon>
        <taxon>Flavobacteriia</taxon>
        <taxon>Flavobacteriales</taxon>
        <taxon>Flavobacteriaceae</taxon>
        <taxon>Pukyongia</taxon>
    </lineage>
</organism>
<feature type="domain" description="FAS1" evidence="2">
    <location>
        <begin position="68"/>
        <end position="211"/>
    </location>
</feature>
<evidence type="ECO:0000313" key="4">
    <source>
        <dbReference type="Proteomes" id="UP000238442"/>
    </source>
</evidence>
<feature type="region of interest" description="Disordered" evidence="1">
    <location>
        <begin position="40"/>
        <end position="71"/>
    </location>
</feature>
<accession>A0A2S0HXH0</accession>
<dbReference type="InterPro" id="IPR036378">
    <property type="entry name" value="FAS1_dom_sf"/>
</dbReference>
<evidence type="ECO:0000256" key="1">
    <source>
        <dbReference type="SAM" id="MobiDB-lite"/>
    </source>
</evidence>
<dbReference type="GO" id="GO:0030198">
    <property type="term" value="P:extracellular matrix organization"/>
    <property type="evidence" value="ECO:0007669"/>
    <property type="project" value="TreeGrafter"/>
</dbReference>
<dbReference type="KEGG" id="aue:C5O00_09050"/>
<dbReference type="PROSITE" id="PS50213">
    <property type="entry name" value="FAS1"/>
    <property type="match status" value="1"/>
</dbReference>
<dbReference type="GO" id="GO:0031012">
    <property type="term" value="C:extracellular matrix"/>
    <property type="evidence" value="ECO:0007669"/>
    <property type="project" value="TreeGrafter"/>
</dbReference>
<dbReference type="Proteomes" id="UP000238442">
    <property type="component" value="Chromosome"/>
</dbReference>
<evidence type="ECO:0000259" key="2">
    <source>
        <dbReference type="PROSITE" id="PS50213"/>
    </source>
</evidence>
<sequence>MRLIWLFLASVKINLIMKSIYTLLTIFTFLAVLGSCKDDKQQDNPEGDQSTTEKVSSKGPTEESKARSNSVMARVMSTSDSKTFASYIVTSELSGKLLSEKGPFTVLAPSEAAIKSMDEEFLKSLPRSENKPRLIRLVQDHIIEGDHNTVSLMQSLKLGPVTLTTLSGEQLKVSSNENDILITDSKGKVAKIGKSDIQGTNGVLHIVDNVLGMD</sequence>
<dbReference type="PANTHER" id="PTHR10900">
    <property type="entry name" value="PERIOSTIN-RELATED"/>
    <property type="match status" value="1"/>
</dbReference>
<dbReference type="PANTHER" id="PTHR10900:SF77">
    <property type="entry name" value="FI19380P1"/>
    <property type="match status" value="1"/>
</dbReference>
<dbReference type="GO" id="GO:0005615">
    <property type="term" value="C:extracellular space"/>
    <property type="evidence" value="ECO:0007669"/>
    <property type="project" value="TreeGrafter"/>
</dbReference>
<dbReference type="InterPro" id="IPR050904">
    <property type="entry name" value="Adhesion/Biosynth-related"/>
</dbReference>
<dbReference type="InterPro" id="IPR000782">
    <property type="entry name" value="FAS1_domain"/>
</dbReference>
<dbReference type="AlphaFoldDB" id="A0A2S0HXH0"/>
<protein>
    <recommendedName>
        <fullName evidence="2">FAS1 domain-containing protein</fullName>
    </recommendedName>
</protein>
<evidence type="ECO:0000313" key="3">
    <source>
        <dbReference type="EMBL" id="AVI51315.1"/>
    </source>
</evidence>
<reference evidence="3 4" key="1">
    <citation type="submission" date="2018-02" db="EMBL/GenBank/DDBJ databases">
        <title>Genomic analysis of the strain RR4-38 isolated from a seawater recirculating aquaculture system.</title>
        <authorList>
            <person name="Kim Y.-S."/>
            <person name="Jang Y.H."/>
            <person name="Kim K.-H."/>
        </authorList>
    </citation>
    <scope>NUCLEOTIDE SEQUENCE [LARGE SCALE GENOMIC DNA]</scope>
    <source>
        <strain evidence="3 4">RR4-38</strain>
    </source>
</reference>
<dbReference type="GO" id="GO:0007155">
    <property type="term" value="P:cell adhesion"/>
    <property type="evidence" value="ECO:0007669"/>
    <property type="project" value="TreeGrafter"/>
</dbReference>
<dbReference type="SUPFAM" id="SSF82153">
    <property type="entry name" value="FAS1 domain"/>
    <property type="match status" value="1"/>
</dbReference>
<dbReference type="EMBL" id="CP027062">
    <property type="protein sequence ID" value="AVI51315.1"/>
    <property type="molecule type" value="Genomic_DNA"/>
</dbReference>
<dbReference type="Gene3D" id="2.30.180.10">
    <property type="entry name" value="FAS1 domain"/>
    <property type="match status" value="1"/>
</dbReference>
<dbReference type="SMART" id="SM00554">
    <property type="entry name" value="FAS1"/>
    <property type="match status" value="1"/>
</dbReference>